<dbReference type="InParanoid" id="A0A1X7V3V5"/>
<protein>
    <submittedName>
        <fullName evidence="2">Uncharacterized protein</fullName>
    </submittedName>
</protein>
<organism evidence="2">
    <name type="scientific">Amphimedon queenslandica</name>
    <name type="common">Sponge</name>
    <dbReference type="NCBI Taxonomy" id="400682"/>
    <lineage>
        <taxon>Eukaryota</taxon>
        <taxon>Metazoa</taxon>
        <taxon>Porifera</taxon>
        <taxon>Demospongiae</taxon>
        <taxon>Heteroscleromorpha</taxon>
        <taxon>Haplosclerida</taxon>
        <taxon>Niphatidae</taxon>
        <taxon>Amphimedon</taxon>
    </lineage>
</organism>
<evidence type="ECO:0000313" key="2">
    <source>
        <dbReference type="EnsemblMetazoa" id="Aqu2.1.34484_001"/>
    </source>
</evidence>
<proteinExistence type="predicted"/>
<dbReference type="EnsemblMetazoa" id="Aqu2.1.34484_001">
    <property type="protein sequence ID" value="Aqu2.1.34484_001"/>
    <property type="gene ID" value="Aqu2.1.34484"/>
</dbReference>
<dbReference type="AlphaFoldDB" id="A0A1X7V3V5"/>
<dbReference type="InterPro" id="IPR051077">
    <property type="entry name" value="Ca-dependent_lectin"/>
</dbReference>
<dbReference type="STRING" id="400682.A0A1X7V3V5"/>
<accession>A0A1X7V3V5</accession>
<sequence>LYFYLRFTTSRDPDLSRAESEKSFLDSNDGTRKPFPLISDPPTVQLSLVVPAYNEQDRCSAFAQGMLYHAWILMQHCIPPLVEKEATAPVIDDTDTTVDNKDVPEAGDSEFTEAAESTAEELDKILKESTITNTINGQGISIGLTNGNDIVIRLGGGRGIGGHGYRSGTTYTRWGRTTCPRGAGTVKVYDGYVAAGWYTQKGNGANYLCMPKDPQYLSSVNTPAASWLYGTEYETSNKIFSGTTQDFNAPCAVCHTPRSAKIMIPGKYTCPQSWTREYYGYVMTSYYNHAQTIDYSCVDYTPEGISGSQKSTNGALFYFTTVGCGVGLPCGPYIQNKAVTCAICTK</sequence>
<name>A0A1X7V3V5_AMPQE</name>
<evidence type="ECO:0000256" key="1">
    <source>
        <dbReference type="SAM" id="MobiDB-lite"/>
    </source>
</evidence>
<reference evidence="2" key="1">
    <citation type="submission" date="2017-05" db="UniProtKB">
        <authorList>
            <consortium name="EnsemblMetazoa"/>
        </authorList>
    </citation>
    <scope>IDENTIFICATION</scope>
</reference>
<dbReference type="GO" id="GO:0005615">
    <property type="term" value="C:extracellular space"/>
    <property type="evidence" value="ECO:0007669"/>
    <property type="project" value="TreeGrafter"/>
</dbReference>
<feature type="compositionally biased region" description="Basic and acidic residues" evidence="1">
    <location>
        <begin position="18"/>
        <end position="32"/>
    </location>
</feature>
<feature type="region of interest" description="Disordered" evidence="1">
    <location>
        <begin position="18"/>
        <end position="37"/>
    </location>
</feature>
<dbReference type="PANTHER" id="PTHR24024:SF18">
    <property type="entry name" value="SHORT-CHAIN COLLAGEN C4-LIKE"/>
    <property type="match status" value="1"/>
</dbReference>
<dbReference type="OrthoDB" id="3784at2759"/>
<dbReference type="PANTHER" id="PTHR24024">
    <property type="entry name" value="PULMONARY SURFACTANT-ASSOCIATED PROTEIN A"/>
    <property type="match status" value="1"/>
</dbReference>